<dbReference type="RefSeq" id="WP_215820068.1">
    <property type="nucleotide sequence ID" value="NZ_JAGSOY010000027.1"/>
</dbReference>
<gene>
    <name evidence="10" type="ORF">KCG35_12650</name>
</gene>
<evidence type="ECO:0000256" key="6">
    <source>
        <dbReference type="ARBA" id="ARBA00023002"/>
    </source>
</evidence>
<keyword evidence="4" id="KW-0285">Flavoprotein</keyword>
<dbReference type="PRINTS" id="PR00420">
    <property type="entry name" value="RNGMNOXGNASE"/>
</dbReference>
<dbReference type="Proteomes" id="UP000690515">
    <property type="component" value="Unassembled WGS sequence"/>
</dbReference>
<keyword evidence="8" id="KW-0472">Membrane</keyword>
<dbReference type="InterPro" id="IPR002938">
    <property type="entry name" value="FAD-bd"/>
</dbReference>
<dbReference type="InterPro" id="IPR036188">
    <property type="entry name" value="FAD/NAD-bd_sf"/>
</dbReference>
<keyword evidence="7 10" id="KW-0503">Monooxygenase</keyword>
<evidence type="ECO:0000256" key="7">
    <source>
        <dbReference type="ARBA" id="ARBA00023033"/>
    </source>
</evidence>
<comment type="cofactor">
    <cofactor evidence="1">
        <name>FAD</name>
        <dbReference type="ChEBI" id="CHEBI:57692"/>
    </cofactor>
</comment>
<dbReference type="SUPFAM" id="SSF51905">
    <property type="entry name" value="FAD/NAD(P)-binding domain"/>
    <property type="match status" value="1"/>
</dbReference>
<feature type="domain" description="FAD-binding" evidence="9">
    <location>
        <begin position="19"/>
        <end position="375"/>
    </location>
</feature>
<dbReference type="NCBIfam" id="TIGR01988">
    <property type="entry name" value="Ubi-OHases"/>
    <property type="match status" value="1"/>
</dbReference>
<evidence type="ECO:0000256" key="3">
    <source>
        <dbReference type="ARBA" id="ARBA00005349"/>
    </source>
</evidence>
<organism evidence="10 11">
    <name type="scientific">Zooshikella harenae</name>
    <dbReference type="NCBI Taxonomy" id="2827238"/>
    <lineage>
        <taxon>Bacteria</taxon>
        <taxon>Pseudomonadati</taxon>
        <taxon>Pseudomonadota</taxon>
        <taxon>Gammaproteobacteria</taxon>
        <taxon>Oceanospirillales</taxon>
        <taxon>Zooshikellaceae</taxon>
        <taxon>Zooshikella</taxon>
    </lineage>
</organism>
<protein>
    <submittedName>
        <fullName evidence="10">FAD-dependent monooxygenase</fullName>
    </submittedName>
</protein>
<accession>A0ABS5ZCX5</accession>
<comment type="caution">
    <text evidence="10">The sequence shown here is derived from an EMBL/GenBank/DDBJ whole genome shotgun (WGS) entry which is preliminary data.</text>
</comment>
<keyword evidence="5" id="KW-0274">FAD</keyword>
<keyword evidence="8" id="KW-0812">Transmembrane</keyword>
<keyword evidence="11" id="KW-1185">Reference proteome</keyword>
<keyword evidence="8" id="KW-1133">Transmembrane helix</keyword>
<evidence type="ECO:0000256" key="5">
    <source>
        <dbReference type="ARBA" id="ARBA00022827"/>
    </source>
</evidence>
<evidence type="ECO:0000256" key="8">
    <source>
        <dbReference type="SAM" id="Phobius"/>
    </source>
</evidence>
<dbReference type="InterPro" id="IPR051205">
    <property type="entry name" value="UbiH/COQ6_monooxygenase"/>
</dbReference>
<comment type="pathway">
    <text evidence="2">Cofactor biosynthesis; ubiquinone biosynthesis.</text>
</comment>
<evidence type="ECO:0000259" key="9">
    <source>
        <dbReference type="Pfam" id="PF01494"/>
    </source>
</evidence>
<dbReference type="PANTHER" id="PTHR43876">
    <property type="entry name" value="UBIQUINONE BIOSYNTHESIS MONOOXYGENASE COQ6, MITOCHONDRIAL"/>
    <property type="match status" value="1"/>
</dbReference>
<evidence type="ECO:0000256" key="4">
    <source>
        <dbReference type="ARBA" id="ARBA00022630"/>
    </source>
</evidence>
<proteinExistence type="inferred from homology"/>
<feature type="transmembrane region" description="Helical" evidence="8">
    <location>
        <begin position="21"/>
        <end position="39"/>
    </location>
</feature>
<dbReference type="InterPro" id="IPR010971">
    <property type="entry name" value="UbiH/COQ6"/>
</dbReference>
<dbReference type="Pfam" id="PF01494">
    <property type="entry name" value="FAD_binding_3"/>
    <property type="match status" value="1"/>
</dbReference>
<name>A0ABS5ZCX5_9GAMM</name>
<dbReference type="PANTHER" id="PTHR43876:SF10">
    <property type="entry name" value="3-DEMETHOXYUBIQUINOL 3-HYDROXYLASE"/>
    <property type="match status" value="1"/>
</dbReference>
<sequence length="430" mass="47696">MTIRLQLKRGLQLIMQQHYDVIIIGAGMVGTTLALALSSKGINVALVEKHPCPEFDPLSPPDIRVSALSQASIRVLKHVKAWSNILAMRACPYDEMAVWEQLSAHELSINNNRLNKTLFSAKQAKLPALGYIIENNIIQQALHLQVPKQATLDLYCPAQIQQFTLEKSNPTVQLNDKTQLTANLLVGADGASSAVRQAANIGITQSDYEQHAFVVTVALQEGPQQHITWQAFTPTGPLAFLPLPRVNGTNYASLVWYNCPDAIEQLKQLSTNQLLHTIQQSFPKELPKLEQIVATGSFPLTKRHAQTYSSHNTVLIGDAAHTINPLAGQGANLGFMDAAVLADIIINEKGNLSTSNIPKMLSTYEKRRRPENTRMMYIMDMFYYLFSNNKAPLKLLRNTGLTLANFARPFHKPVIKYASGLSHQLPDSFQ</sequence>
<dbReference type="Gene3D" id="3.50.50.60">
    <property type="entry name" value="FAD/NAD(P)-binding domain"/>
    <property type="match status" value="2"/>
</dbReference>
<evidence type="ECO:0000256" key="1">
    <source>
        <dbReference type="ARBA" id="ARBA00001974"/>
    </source>
</evidence>
<keyword evidence="6" id="KW-0560">Oxidoreductase</keyword>
<reference evidence="10 11" key="1">
    <citation type="submission" date="2021-04" db="EMBL/GenBank/DDBJ databases">
        <authorList>
            <person name="Pira H."/>
            <person name="Risdian C."/>
            <person name="Wink J."/>
        </authorList>
    </citation>
    <scope>NUCLEOTIDE SEQUENCE [LARGE SCALE GENOMIC DNA]</scope>
    <source>
        <strain evidence="10 11">WH53</strain>
    </source>
</reference>
<evidence type="ECO:0000313" key="11">
    <source>
        <dbReference type="Proteomes" id="UP000690515"/>
    </source>
</evidence>
<evidence type="ECO:0000313" key="10">
    <source>
        <dbReference type="EMBL" id="MBU2711911.1"/>
    </source>
</evidence>
<comment type="similarity">
    <text evidence="3">Belongs to the UbiH/COQ6 family.</text>
</comment>
<evidence type="ECO:0000256" key="2">
    <source>
        <dbReference type="ARBA" id="ARBA00004749"/>
    </source>
</evidence>
<dbReference type="GO" id="GO:0004497">
    <property type="term" value="F:monooxygenase activity"/>
    <property type="evidence" value="ECO:0007669"/>
    <property type="project" value="UniProtKB-KW"/>
</dbReference>
<dbReference type="EMBL" id="JAGSOY010000027">
    <property type="protein sequence ID" value="MBU2711911.1"/>
    <property type="molecule type" value="Genomic_DNA"/>
</dbReference>